<keyword evidence="3" id="KW-0812">Transmembrane</keyword>
<evidence type="ECO:0000313" key="4">
    <source>
        <dbReference type="EMBL" id="AEA58863.1"/>
    </source>
</evidence>
<dbReference type="SUPFAM" id="SSF54523">
    <property type="entry name" value="Pili subunits"/>
    <property type="match status" value="1"/>
</dbReference>
<proteinExistence type="predicted"/>
<dbReference type="EMBL" id="CP002599">
    <property type="protein sequence ID" value="AEA58863.1"/>
    <property type="molecule type" value="Genomic_DNA"/>
</dbReference>
<evidence type="ECO:0000256" key="3">
    <source>
        <dbReference type="SAM" id="Phobius"/>
    </source>
</evidence>
<feature type="transmembrane region" description="Helical" evidence="3">
    <location>
        <begin position="51"/>
        <end position="76"/>
    </location>
</feature>
<evidence type="ECO:0000313" key="5">
    <source>
        <dbReference type="Proteomes" id="UP000008316"/>
    </source>
</evidence>
<sequence length="203" mass="21830">MMRAPKPVLGAASSLASQSASQSASLSAPLPASRRARAARAASGAGRRAAAGFTLIELLVTLAILGVLASMTVPVAQVMRQREREQELREALHEIRAALDAYKLAGKDGRVPVENGGSGYPPKLSVLVDGVKDQTDPKGRKIYFLRRMPRDPMNHDAQLDAADTWGKRAYASEPDEPEEGDDVYDVYSLSSGVGLNGIPYRKW</sequence>
<dbReference type="GO" id="GO:0015628">
    <property type="term" value="P:protein secretion by the type II secretion system"/>
    <property type="evidence" value="ECO:0007669"/>
    <property type="project" value="InterPro"/>
</dbReference>
<protein>
    <submittedName>
        <fullName evidence="4">General secretion pathway protein gspG</fullName>
    </submittedName>
</protein>
<dbReference type="PRINTS" id="PR00813">
    <property type="entry name" value="BCTERIALGSPG"/>
</dbReference>
<organism evidence="4 5">
    <name type="scientific">Burkholderia gladioli (strain BSR3)</name>
    <dbReference type="NCBI Taxonomy" id="999541"/>
    <lineage>
        <taxon>Bacteria</taxon>
        <taxon>Pseudomonadati</taxon>
        <taxon>Pseudomonadota</taxon>
        <taxon>Betaproteobacteria</taxon>
        <taxon>Burkholderiales</taxon>
        <taxon>Burkholderiaceae</taxon>
        <taxon>Burkholderia</taxon>
    </lineage>
</organism>
<accession>F2LHD6</accession>
<dbReference type="HOGENOM" id="CLU_091705_7_2_4"/>
<dbReference type="STRING" id="999541.bgla_1g01620"/>
<dbReference type="eggNOG" id="COG2165">
    <property type="taxonomic scope" value="Bacteria"/>
</dbReference>
<dbReference type="NCBIfam" id="TIGR02532">
    <property type="entry name" value="IV_pilin_GFxxxE"/>
    <property type="match status" value="1"/>
</dbReference>
<dbReference type="Pfam" id="PF07963">
    <property type="entry name" value="N_methyl"/>
    <property type="match status" value="1"/>
</dbReference>
<dbReference type="PANTHER" id="PTHR30093:SF47">
    <property type="entry name" value="TYPE IV PILUS NON-CORE MINOR PILIN PILE"/>
    <property type="match status" value="1"/>
</dbReference>
<dbReference type="Gene3D" id="3.30.700.10">
    <property type="entry name" value="Glycoprotein, Type 4 Pilin"/>
    <property type="match status" value="1"/>
</dbReference>
<gene>
    <name evidence="4" type="ordered locus">bgla_1g01620</name>
</gene>
<dbReference type="InterPro" id="IPR000983">
    <property type="entry name" value="Bac_GSPG_pilin"/>
</dbReference>
<keyword evidence="2" id="KW-0175">Coiled coil</keyword>
<keyword evidence="3" id="KW-1133">Transmembrane helix</keyword>
<dbReference type="GO" id="GO:0015627">
    <property type="term" value="C:type II protein secretion system complex"/>
    <property type="evidence" value="ECO:0007669"/>
    <property type="project" value="InterPro"/>
</dbReference>
<dbReference type="InterPro" id="IPR012902">
    <property type="entry name" value="N_methyl_site"/>
</dbReference>
<evidence type="ECO:0000256" key="2">
    <source>
        <dbReference type="SAM" id="Coils"/>
    </source>
</evidence>
<keyword evidence="5" id="KW-1185">Reference proteome</keyword>
<dbReference type="Proteomes" id="UP000008316">
    <property type="component" value="Chromosome 1"/>
</dbReference>
<keyword evidence="1" id="KW-0488">Methylation</keyword>
<feature type="coiled-coil region" evidence="2">
    <location>
        <begin position="78"/>
        <end position="105"/>
    </location>
</feature>
<evidence type="ECO:0000256" key="1">
    <source>
        <dbReference type="ARBA" id="ARBA00022481"/>
    </source>
</evidence>
<dbReference type="PROSITE" id="PS00409">
    <property type="entry name" value="PROKAR_NTER_METHYL"/>
    <property type="match status" value="1"/>
</dbReference>
<dbReference type="AlphaFoldDB" id="F2LHD6"/>
<dbReference type="PANTHER" id="PTHR30093">
    <property type="entry name" value="GENERAL SECRETION PATHWAY PROTEIN G"/>
    <property type="match status" value="1"/>
</dbReference>
<dbReference type="InterPro" id="IPR045584">
    <property type="entry name" value="Pilin-like"/>
</dbReference>
<keyword evidence="3" id="KW-0472">Membrane</keyword>
<reference evidence="4 5" key="1">
    <citation type="journal article" date="2011" name="J. Bacteriol.">
        <title>Complete genome sequence of Burkholderia gladioli BSR3.</title>
        <authorList>
            <person name="Seo Y.S."/>
            <person name="Lim J."/>
            <person name="Choi B.S."/>
            <person name="Kim H."/>
            <person name="Goo E."/>
            <person name="Lee B."/>
            <person name="Lim J.S."/>
            <person name="Choi I.Y."/>
            <person name="Moon J.S."/>
            <person name="Kim J."/>
            <person name="Hwang I."/>
        </authorList>
    </citation>
    <scope>NUCLEOTIDE SEQUENCE [LARGE SCALE GENOMIC DNA]</scope>
    <source>
        <strain evidence="4 5">BSR3</strain>
    </source>
</reference>
<dbReference type="KEGG" id="bgd:bgla_1g01620"/>
<name>F2LHD6_BURGS</name>